<dbReference type="PANTHER" id="PTHR13887:SF41">
    <property type="entry name" value="THIOREDOXIN SUPERFAMILY PROTEIN"/>
    <property type="match status" value="1"/>
</dbReference>
<dbReference type="EMBL" id="BMJQ01000001">
    <property type="protein sequence ID" value="GGF03747.1"/>
    <property type="molecule type" value="Genomic_DNA"/>
</dbReference>
<gene>
    <name evidence="2" type="ORF">GCM10011611_06510</name>
</gene>
<feature type="domain" description="DSBA-like thioredoxin" evidence="1">
    <location>
        <begin position="3"/>
        <end position="198"/>
    </location>
</feature>
<evidence type="ECO:0000313" key="2">
    <source>
        <dbReference type="EMBL" id="GGF03747.1"/>
    </source>
</evidence>
<comment type="caution">
    <text evidence="2">The sequence shown here is derived from an EMBL/GenBank/DDBJ whole genome shotgun (WGS) entry which is preliminary data.</text>
</comment>
<dbReference type="Pfam" id="PF01323">
    <property type="entry name" value="DSBA"/>
    <property type="match status" value="1"/>
</dbReference>
<keyword evidence="3" id="KW-1185">Reference proteome</keyword>
<dbReference type="InterPro" id="IPR001853">
    <property type="entry name" value="DSBA-like_thioredoxin_dom"/>
</dbReference>
<dbReference type="GO" id="GO:0016491">
    <property type="term" value="F:oxidoreductase activity"/>
    <property type="evidence" value="ECO:0007669"/>
    <property type="project" value="InterPro"/>
</dbReference>
<dbReference type="RefSeq" id="WP_189042349.1">
    <property type="nucleotide sequence ID" value="NZ_BMJQ01000001.1"/>
</dbReference>
<accession>A0A8J2YQU8</accession>
<dbReference type="SUPFAM" id="SSF52833">
    <property type="entry name" value="Thioredoxin-like"/>
    <property type="match status" value="1"/>
</dbReference>
<proteinExistence type="predicted"/>
<sequence length="220" mass="24158">MLIEIVSDLICPWCFIGQRRLERALERDGGPPPQLTWRAFQLNPDMPAEGVPRQAYLMAKFGGAFHAGRIYQAIGEAGAAEGIRFDFDRIARTPNSLNAHRLKRLGRRRGVEAELTARLYSAYFEEARDIGSVEVLADIAAEAGLDRREARAFLAADEDRAAVLAEDIGARRLGINGVPCVIIDGKYALSGAQEPEFFLPLFDLARQEAAAPALAEPISH</sequence>
<protein>
    <submittedName>
        <fullName evidence="2">DSBA oxidoreductase</fullName>
    </submittedName>
</protein>
<dbReference type="AlphaFoldDB" id="A0A8J2YQU8"/>
<dbReference type="Proteomes" id="UP000646365">
    <property type="component" value="Unassembled WGS sequence"/>
</dbReference>
<dbReference type="InterPro" id="IPR036249">
    <property type="entry name" value="Thioredoxin-like_sf"/>
</dbReference>
<evidence type="ECO:0000313" key="3">
    <source>
        <dbReference type="Proteomes" id="UP000646365"/>
    </source>
</evidence>
<dbReference type="PANTHER" id="PTHR13887">
    <property type="entry name" value="GLUTATHIONE S-TRANSFERASE KAPPA"/>
    <property type="match status" value="1"/>
</dbReference>
<reference evidence="2" key="2">
    <citation type="submission" date="2020-09" db="EMBL/GenBank/DDBJ databases">
        <authorList>
            <person name="Sun Q."/>
            <person name="Zhou Y."/>
        </authorList>
    </citation>
    <scope>NUCLEOTIDE SEQUENCE</scope>
    <source>
        <strain evidence="2">CGMCC 1.15725</strain>
    </source>
</reference>
<dbReference type="CDD" id="cd03024">
    <property type="entry name" value="DsbA_FrnE"/>
    <property type="match status" value="1"/>
</dbReference>
<evidence type="ECO:0000259" key="1">
    <source>
        <dbReference type="Pfam" id="PF01323"/>
    </source>
</evidence>
<organism evidence="2 3">
    <name type="scientific">Aliidongia dinghuensis</name>
    <dbReference type="NCBI Taxonomy" id="1867774"/>
    <lineage>
        <taxon>Bacteria</taxon>
        <taxon>Pseudomonadati</taxon>
        <taxon>Pseudomonadota</taxon>
        <taxon>Alphaproteobacteria</taxon>
        <taxon>Rhodospirillales</taxon>
        <taxon>Dongiaceae</taxon>
        <taxon>Aliidongia</taxon>
    </lineage>
</organism>
<dbReference type="Gene3D" id="3.40.30.10">
    <property type="entry name" value="Glutaredoxin"/>
    <property type="match status" value="1"/>
</dbReference>
<name>A0A8J2YQU8_9PROT</name>
<reference evidence="2" key="1">
    <citation type="journal article" date="2014" name="Int. J. Syst. Evol. Microbiol.">
        <title>Complete genome sequence of Corynebacterium casei LMG S-19264T (=DSM 44701T), isolated from a smear-ripened cheese.</title>
        <authorList>
            <consortium name="US DOE Joint Genome Institute (JGI-PGF)"/>
            <person name="Walter F."/>
            <person name="Albersmeier A."/>
            <person name="Kalinowski J."/>
            <person name="Ruckert C."/>
        </authorList>
    </citation>
    <scope>NUCLEOTIDE SEQUENCE</scope>
    <source>
        <strain evidence="2">CGMCC 1.15725</strain>
    </source>
</reference>